<name>A0AAW0Z8T8_9HYME</name>
<dbReference type="Proteomes" id="UP001432146">
    <property type="component" value="Unassembled WGS sequence"/>
</dbReference>
<dbReference type="AlphaFoldDB" id="A0AAW0Z8T8"/>
<gene>
    <name evidence="1" type="ORF">QLX08_011381</name>
</gene>
<accession>A0AAW0Z8T8</accession>
<sequence>MTIGNRGILLLARRDNLHCFFAVFPRVTRNLLRIMYLFIERVIFGTPEFLISLKQCRFHQFSVDDVASLRNISYIYPLGITIGIYVHGYVLDFCRDRCNSIDSYWS</sequence>
<comment type="caution">
    <text evidence="1">The sequence shown here is derived from an EMBL/GenBank/DDBJ whole genome shotgun (WGS) entry which is preliminary data.</text>
</comment>
<evidence type="ECO:0000313" key="2">
    <source>
        <dbReference type="Proteomes" id="UP001432146"/>
    </source>
</evidence>
<protein>
    <submittedName>
        <fullName evidence="1">Uncharacterized protein</fullName>
    </submittedName>
</protein>
<evidence type="ECO:0000313" key="1">
    <source>
        <dbReference type="EMBL" id="KAK9293753.1"/>
    </source>
</evidence>
<proteinExistence type="predicted"/>
<organism evidence="1 2">
    <name type="scientific">Tetragonisca angustula</name>
    <dbReference type="NCBI Taxonomy" id="166442"/>
    <lineage>
        <taxon>Eukaryota</taxon>
        <taxon>Metazoa</taxon>
        <taxon>Ecdysozoa</taxon>
        <taxon>Arthropoda</taxon>
        <taxon>Hexapoda</taxon>
        <taxon>Insecta</taxon>
        <taxon>Pterygota</taxon>
        <taxon>Neoptera</taxon>
        <taxon>Endopterygota</taxon>
        <taxon>Hymenoptera</taxon>
        <taxon>Apocrita</taxon>
        <taxon>Aculeata</taxon>
        <taxon>Apoidea</taxon>
        <taxon>Anthophila</taxon>
        <taxon>Apidae</taxon>
        <taxon>Tetragonisca</taxon>
    </lineage>
</organism>
<keyword evidence="2" id="KW-1185">Reference proteome</keyword>
<dbReference type="EMBL" id="JAWNGG020000375">
    <property type="protein sequence ID" value="KAK9293753.1"/>
    <property type="molecule type" value="Genomic_DNA"/>
</dbReference>
<reference evidence="1 2" key="1">
    <citation type="submission" date="2024-05" db="EMBL/GenBank/DDBJ databases">
        <title>The nuclear and mitochondrial genome assemblies of Tetragonisca angustula (Apidae: Meliponini), a tiny yet remarkable pollinator in the Neotropics.</title>
        <authorList>
            <person name="Ferrari R."/>
            <person name="Ricardo P.C."/>
            <person name="Dias F.C."/>
            <person name="Araujo N.S."/>
            <person name="Soares D.O."/>
            <person name="Zhou Q.-S."/>
            <person name="Zhu C.-D."/>
            <person name="Coutinho L."/>
            <person name="Airas M.C."/>
            <person name="Batista T.M."/>
        </authorList>
    </citation>
    <scope>NUCLEOTIDE SEQUENCE [LARGE SCALE GENOMIC DNA]</scope>
    <source>
        <strain evidence="1">ASF017062</strain>
        <tissue evidence="1">Abdomen</tissue>
    </source>
</reference>